<name>A0A5E7T5M7_PSEFL</name>
<sequence length="86" mass="9285" precursor="true">MKHILICGLLLSSISFGLQAAESDLCSTNIQSLKDKMNSVATTDPQVKNLVTQSVKDAEKAKADGDTDQCIAITSRVISKLNLYNK</sequence>
<keyword evidence="1" id="KW-0732">Signal</keyword>
<protein>
    <submittedName>
        <fullName evidence="2">Uncharacterized protein</fullName>
    </submittedName>
</protein>
<reference evidence="2 3" key="1">
    <citation type="submission" date="2019-09" db="EMBL/GenBank/DDBJ databases">
        <authorList>
            <person name="Chandra G."/>
            <person name="Truman W A."/>
        </authorList>
    </citation>
    <scope>NUCLEOTIDE SEQUENCE [LARGE SCALE GENOMIC DNA]</scope>
    <source>
        <strain evidence="2">PS928</strain>
    </source>
</reference>
<proteinExistence type="predicted"/>
<gene>
    <name evidence="2" type="ORF">PS928_01877</name>
</gene>
<dbReference type="AlphaFoldDB" id="A0A5E7T5M7"/>
<feature type="chain" id="PRO_5022960326" evidence="1">
    <location>
        <begin position="21"/>
        <end position="86"/>
    </location>
</feature>
<feature type="signal peptide" evidence="1">
    <location>
        <begin position="1"/>
        <end position="20"/>
    </location>
</feature>
<dbReference type="Proteomes" id="UP000381378">
    <property type="component" value="Unassembled WGS sequence"/>
</dbReference>
<evidence type="ECO:0000256" key="1">
    <source>
        <dbReference type="SAM" id="SignalP"/>
    </source>
</evidence>
<evidence type="ECO:0000313" key="3">
    <source>
        <dbReference type="Proteomes" id="UP000381378"/>
    </source>
</evidence>
<organism evidence="2 3">
    <name type="scientific">Pseudomonas fluorescens</name>
    <dbReference type="NCBI Taxonomy" id="294"/>
    <lineage>
        <taxon>Bacteria</taxon>
        <taxon>Pseudomonadati</taxon>
        <taxon>Pseudomonadota</taxon>
        <taxon>Gammaproteobacteria</taxon>
        <taxon>Pseudomonadales</taxon>
        <taxon>Pseudomonadaceae</taxon>
        <taxon>Pseudomonas</taxon>
    </lineage>
</organism>
<evidence type="ECO:0000313" key="2">
    <source>
        <dbReference type="EMBL" id="VVP93504.1"/>
    </source>
</evidence>
<dbReference type="EMBL" id="CABVJF010000006">
    <property type="protein sequence ID" value="VVP93504.1"/>
    <property type="molecule type" value="Genomic_DNA"/>
</dbReference>
<accession>A0A5E7T5M7</accession>